<dbReference type="EMBL" id="JABEXW010000109">
    <property type="protein sequence ID" value="KAF4970807.1"/>
    <property type="molecule type" value="Genomic_DNA"/>
</dbReference>
<reference evidence="2" key="1">
    <citation type="journal article" date="2020" name="BMC Genomics">
        <title>Correction to: Identification and distribution of gene clusters required for synthesis of sphingolipid metabolism inhibitors in diverse species of the filamentous fungus Fusarium.</title>
        <authorList>
            <person name="Kim H.S."/>
            <person name="Lohmar J.M."/>
            <person name="Busman M."/>
            <person name="Brown D.W."/>
            <person name="Naumann T.A."/>
            <person name="Divon H.H."/>
            <person name="Lysoe E."/>
            <person name="Uhlig S."/>
            <person name="Proctor R.H."/>
        </authorList>
    </citation>
    <scope>NUCLEOTIDE SEQUENCE</scope>
    <source>
        <strain evidence="2">NRRL 20472</strain>
    </source>
</reference>
<accession>A0A8H4U6V1</accession>
<keyword evidence="3" id="KW-1185">Reference proteome</keyword>
<evidence type="ECO:0000256" key="1">
    <source>
        <dbReference type="SAM" id="MobiDB-lite"/>
    </source>
</evidence>
<gene>
    <name evidence="2" type="ORF">FSARC_2242</name>
</gene>
<evidence type="ECO:0000313" key="3">
    <source>
        <dbReference type="Proteomes" id="UP000622797"/>
    </source>
</evidence>
<dbReference type="AlphaFoldDB" id="A0A8H4U6V1"/>
<evidence type="ECO:0000313" key="2">
    <source>
        <dbReference type="EMBL" id="KAF4970807.1"/>
    </source>
</evidence>
<comment type="caution">
    <text evidence="2">The sequence shown here is derived from an EMBL/GenBank/DDBJ whole genome shotgun (WGS) entry which is preliminary data.</text>
</comment>
<protein>
    <submittedName>
        <fullName evidence="2">Uncharacterized protein</fullName>
    </submittedName>
</protein>
<name>A0A8H4U6V1_9HYPO</name>
<organism evidence="2 3">
    <name type="scientific">Fusarium sarcochroum</name>
    <dbReference type="NCBI Taxonomy" id="1208366"/>
    <lineage>
        <taxon>Eukaryota</taxon>
        <taxon>Fungi</taxon>
        <taxon>Dikarya</taxon>
        <taxon>Ascomycota</taxon>
        <taxon>Pezizomycotina</taxon>
        <taxon>Sordariomycetes</taxon>
        <taxon>Hypocreomycetidae</taxon>
        <taxon>Hypocreales</taxon>
        <taxon>Nectriaceae</taxon>
        <taxon>Fusarium</taxon>
        <taxon>Fusarium lateritium species complex</taxon>
    </lineage>
</organism>
<reference evidence="2" key="2">
    <citation type="submission" date="2020-05" db="EMBL/GenBank/DDBJ databases">
        <authorList>
            <person name="Kim H.-S."/>
            <person name="Proctor R.H."/>
            <person name="Brown D.W."/>
        </authorList>
    </citation>
    <scope>NUCLEOTIDE SEQUENCE</scope>
    <source>
        <strain evidence="2">NRRL 20472</strain>
    </source>
</reference>
<proteinExistence type="predicted"/>
<dbReference type="Proteomes" id="UP000622797">
    <property type="component" value="Unassembled WGS sequence"/>
</dbReference>
<feature type="region of interest" description="Disordered" evidence="1">
    <location>
        <begin position="72"/>
        <end position="95"/>
    </location>
</feature>
<sequence>MTVIAPDLTEKLELRGNHATMTRYLQRRTAQTTILVNNLSAVTVIATATATATATELYRPPPAQGPAIAVDHARTQSQQGITAISDPSAVANSWP</sequence>